<accession>A0A9P8Y2V8</accession>
<name>A0A9P8Y2V8_9PEZI</name>
<keyword evidence="3" id="KW-1185">Reference proteome</keyword>
<evidence type="ECO:0000313" key="3">
    <source>
        <dbReference type="Proteomes" id="UP000756346"/>
    </source>
</evidence>
<dbReference type="OrthoDB" id="193478at2759"/>
<feature type="transmembrane region" description="Helical" evidence="1">
    <location>
        <begin position="106"/>
        <end position="126"/>
    </location>
</feature>
<evidence type="ECO:0000313" key="2">
    <source>
        <dbReference type="EMBL" id="KAH7028185.1"/>
    </source>
</evidence>
<proteinExistence type="predicted"/>
<feature type="transmembrane region" description="Helical" evidence="1">
    <location>
        <begin position="258"/>
        <end position="285"/>
    </location>
</feature>
<dbReference type="EMBL" id="JAGTJQ010000007">
    <property type="protein sequence ID" value="KAH7028185.1"/>
    <property type="molecule type" value="Genomic_DNA"/>
</dbReference>
<organism evidence="2 3">
    <name type="scientific">Microdochium trichocladiopsis</name>
    <dbReference type="NCBI Taxonomy" id="1682393"/>
    <lineage>
        <taxon>Eukaryota</taxon>
        <taxon>Fungi</taxon>
        <taxon>Dikarya</taxon>
        <taxon>Ascomycota</taxon>
        <taxon>Pezizomycotina</taxon>
        <taxon>Sordariomycetes</taxon>
        <taxon>Xylariomycetidae</taxon>
        <taxon>Xylariales</taxon>
        <taxon>Microdochiaceae</taxon>
        <taxon>Microdochium</taxon>
    </lineage>
</organism>
<dbReference type="GeneID" id="70186573"/>
<gene>
    <name evidence="2" type="ORF">B0I36DRAFT_351600</name>
</gene>
<dbReference type="InterPro" id="IPR018750">
    <property type="entry name" value="DUF2306_membrane"/>
</dbReference>
<dbReference type="Proteomes" id="UP000756346">
    <property type="component" value="Unassembled WGS sequence"/>
</dbReference>
<feature type="transmembrane region" description="Helical" evidence="1">
    <location>
        <begin position="21"/>
        <end position="40"/>
    </location>
</feature>
<dbReference type="AlphaFoldDB" id="A0A9P8Y2V8"/>
<comment type="caution">
    <text evidence="2">The sequence shown here is derived from an EMBL/GenBank/DDBJ whole genome shotgun (WGS) entry which is preliminary data.</text>
</comment>
<protein>
    <submittedName>
        <fullName evidence="2">Uncharacterized protein</fullName>
    </submittedName>
</protein>
<sequence>MAATKNPLQRFLSRTLGFTKGYNVALFLVLGGLTALFSAYRLPSISLSHFCTPGNSIPGECFTYQFPGRHQTGIVLHLASILPASLLALLQFVPAIRRRAIAVHRYAGYAVWLLSFTGTAGIFMLLDKAAGGNWDTQAVVLSSMFLGATFRAYQTIRQLHIDQHRAWMLRAWVYAWCIVTMRPVFIASAILVSKLGTFYSAQPCDKIEYILATTRLQDPNVTLAGTFPECAAYVSGANPASMAVVNANLRGNIIEKTAALNICFGTSTWICLFLHAALVEVYLHYTSDEDQRLKKVSHQKRLQAGLIKPAEVPAQVAASAAVEGLPEDKKTA</sequence>
<dbReference type="RefSeq" id="XP_046010984.1">
    <property type="nucleotide sequence ID" value="XM_046157027.1"/>
</dbReference>
<keyword evidence="1" id="KW-1133">Transmembrane helix</keyword>
<dbReference type="Pfam" id="PF10067">
    <property type="entry name" value="DUF2306"/>
    <property type="match status" value="1"/>
</dbReference>
<feature type="transmembrane region" description="Helical" evidence="1">
    <location>
        <begin position="74"/>
        <end position="94"/>
    </location>
</feature>
<reference evidence="2" key="1">
    <citation type="journal article" date="2021" name="Nat. Commun.">
        <title>Genetic determinants of endophytism in the Arabidopsis root mycobiome.</title>
        <authorList>
            <person name="Mesny F."/>
            <person name="Miyauchi S."/>
            <person name="Thiergart T."/>
            <person name="Pickel B."/>
            <person name="Atanasova L."/>
            <person name="Karlsson M."/>
            <person name="Huettel B."/>
            <person name="Barry K.W."/>
            <person name="Haridas S."/>
            <person name="Chen C."/>
            <person name="Bauer D."/>
            <person name="Andreopoulos W."/>
            <person name="Pangilinan J."/>
            <person name="LaButti K."/>
            <person name="Riley R."/>
            <person name="Lipzen A."/>
            <person name="Clum A."/>
            <person name="Drula E."/>
            <person name="Henrissat B."/>
            <person name="Kohler A."/>
            <person name="Grigoriev I.V."/>
            <person name="Martin F.M."/>
            <person name="Hacquard S."/>
        </authorList>
    </citation>
    <scope>NUCLEOTIDE SEQUENCE</scope>
    <source>
        <strain evidence="2">MPI-CAGE-CH-0230</strain>
    </source>
</reference>
<feature type="transmembrane region" description="Helical" evidence="1">
    <location>
        <begin position="171"/>
        <end position="192"/>
    </location>
</feature>
<evidence type="ECO:0000256" key="1">
    <source>
        <dbReference type="SAM" id="Phobius"/>
    </source>
</evidence>
<keyword evidence="1" id="KW-0472">Membrane</keyword>
<keyword evidence="1" id="KW-0812">Transmembrane</keyword>